<keyword evidence="3" id="KW-0732">Signal</keyword>
<dbReference type="InterPro" id="IPR000782">
    <property type="entry name" value="FAS1_domain"/>
</dbReference>
<name>A0AAV3PNU1_LITER</name>
<dbReference type="SUPFAM" id="SSF82153">
    <property type="entry name" value="FAS1 domain"/>
    <property type="match status" value="1"/>
</dbReference>
<feature type="compositionally biased region" description="Basic residues" evidence="2">
    <location>
        <begin position="271"/>
        <end position="292"/>
    </location>
</feature>
<feature type="signal peptide" evidence="3">
    <location>
        <begin position="1"/>
        <end position="22"/>
    </location>
</feature>
<accession>A0AAV3PNU1</accession>
<keyword evidence="6" id="KW-1185">Reference proteome</keyword>
<protein>
    <recommendedName>
        <fullName evidence="4">FAS1 domain-containing protein</fullName>
    </recommendedName>
</protein>
<dbReference type="Pfam" id="PF02469">
    <property type="entry name" value="Fasciclin"/>
    <property type="match status" value="1"/>
</dbReference>
<reference evidence="5 6" key="1">
    <citation type="submission" date="2024-01" db="EMBL/GenBank/DDBJ databases">
        <title>The complete chloroplast genome sequence of Lithospermum erythrorhizon: insights into the phylogenetic relationship among Boraginaceae species and the maternal lineages of purple gromwells.</title>
        <authorList>
            <person name="Okada T."/>
            <person name="Watanabe K."/>
        </authorList>
    </citation>
    <scope>NUCLEOTIDE SEQUENCE [LARGE SCALE GENOMIC DNA]</scope>
</reference>
<dbReference type="Proteomes" id="UP001454036">
    <property type="component" value="Unassembled WGS sequence"/>
</dbReference>
<evidence type="ECO:0000313" key="5">
    <source>
        <dbReference type="EMBL" id="GAA0152895.1"/>
    </source>
</evidence>
<dbReference type="AlphaFoldDB" id="A0AAV3PNU1"/>
<proteinExistence type="inferred from homology"/>
<dbReference type="PANTHER" id="PTHR33985:SF15">
    <property type="entry name" value="FASCICLIN-LIKE ARABINOGALACTAN PROTEIN 19"/>
    <property type="match status" value="1"/>
</dbReference>
<comment type="caution">
    <text evidence="5">The sequence shown here is derived from an EMBL/GenBank/DDBJ whole genome shotgun (WGS) entry which is preliminary data.</text>
</comment>
<evidence type="ECO:0000259" key="4">
    <source>
        <dbReference type="SMART" id="SM00554"/>
    </source>
</evidence>
<evidence type="ECO:0000256" key="2">
    <source>
        <dbReference type="SAM" id="MobiDB-lite"/>
    </source>
</evidence>
<comment type="similarity">
    <text evidence="1">Belongs to the fasciclin-like AGP family.</text>
</comment>
<evidence type="ECO:0000256" key="3">
    <source>
        <dbReference type="SAM" id="SignalP"/>
    </source>
</evidence>
<gene>
    <name evidence="5" type="ORF">LIER_11260</name>
</gene>
<evidence type="ECO:0000256" key="1">
    <source>
        <dbReference type="ARBA" id="ARBA00007843"/>
    </source>
</evidence>
<dbReference type="InterPro" id="IPR052806">
    <property type="entry name" value="Fasciclin-like_AGP"/>
</dbReference>
<dbReference type="PANTHER" id="PTHR33985">
    <property type="entry name" value="OS02G0491300 PROTEIN-RELATED"/>
    <property type="match status" value="1"/>
</dbReference>
<dbReference type="InterPro" id="IPR036378">
    <property type="entry name" value="FAS1_dom_sf"/>
</dbReference>
<feature type="region of interest" description="Disordered" evidence="2">
    <location>
        <begin position="263"/>
        <end position="307"/>
    </location>
</feature>
<dbReference type="Gene3D" id="2.30.180.10">
    <property type="entry name" value="FAS1 domain"/>
    <property type="match status" value="1"/>
</dbReference>
<organism evidence="5 6">
    <name type="scientific">Lithospermum erythrorhizon</name>
    <name type="common">Purple gromwell</name>
    <name type="synonym">Lithospermum officinale var. erythrorhizon</name>
    <dbReference type="NCBI Taxonomy" id="34254"/>
    <lineage>
        <taxon>Eukaryota</taxon>
        <taxon>Viridiplantae</taxon>
        <taxon>Streptophyta</taxon>
        <taxon>Embryophyta</taxon>
        <taxon>Tracheophyta</taxon>
        <taxon>Spermatophyta</taxon>
        <taxon>Magnoliopsida</taxon>
        <taxon>eudicotyledons</taxon>
        <taxon>Gunneridae</taxon>
        <taxon>Pentapetalae</taxon>
        <taxon>asterids</taxon>
        <taxon>lamiids</taxon>
        <taxon>Boraginales</taxon>
        <taxon>Boraginaceae</taxon>
        <taxon>Boraginoideae</taxon>
        <taxon>Lithospermeae</taxon>
        <taxon>Lithospermum</taxon>
    </lineage>
</organism>
<feature type="chain" id="PRO_5043562308" description="FAS1 domain-containing protein" evidence="3">
    <location>
        <begin position="23"/>
        <end position="307"/>
    </location>
</feature>
<evidence type="ECO:0000313" key="6">
    <source>
        <dbReference type="Proteomes" id="UP001454036"/>
    </source>
</evidence>
<dbReference type="SMART" id="SM00554">
    <property type="entry name" value="FAS1"/>
    <property type="match status" value="1"/>
</dbReference>
<sequence length="307" mass="33741">MAHTLIIATSLLLLLLTASASASDLQELEMMKTTLRSKGYTLFCNAISTSDLQLQFLSSSAVDLPTVDSSNFTDYYTIFAATDPYVYALDMASDAAAYVSTLKYHVIPNRRLVHAELRNLTTSFLETLLPQYSIFVNDNNRSVEQNDFILGDLMSGDLDDVVWVDGVRVSDPDVYVGSRIVVHGIDGILVTGIVKNEDLEDDERRLGLISTPPEAAPVVAPAAAPGFGVVAPSGSGLSPVEAVVAPTGSRMTPLLRTGYGRTRVAGTGSMRNKKHHHNHHHHHRHHSRRNRALRNPYRSRHDQKEDL</sequence>
<dbReference type="EMBL" id="BAABME010002073">
    <property type="protein sequence ID" value="GAA0152895.1"/>
    <property type="molecule type" value="Genomic_DNA"/>
</dbReference>
<feature type="domain" description="FAS1" evidence="4">
    <location>
        <begin position="77"/>
        <end position="192"/>
    </location>
</feature>